<evidence type="ECO:0000313" key="4">
    <source>
        <dbReference type="Proteomes" id="UP000224563"/>
    </source>
</evidence>
<feature type="region of interest" description="Disordered" evidence="1">
    <location>
        <begin position="160"/>
        <end position="181"/>
    </location>
</feature>
<evidence type="ECO:0000313" key="3">
    <source>
        <dbReference type="EMBL" id="PHU38259.1"/>
    </source>
</evidence>
<dbReference type="AlphaFoldDB" id="A0A2G3E4S0"/>
<organism evidence="3 4">
    <name type="scientific">Agathobacter ruminis</name>
    <dbReference type="NCBI Taxonomy" id="1712665"/>
    <lineage>
        <taxon>Bacteria</taxon>
        <taxon>Bacillati</taxon>
        <taxon>Bacillota</taxon>
        <taxon>Clostridia</taxon>
        <taxon>Lachnospirales</taxon>
        <taxon>Lachnospiraceae</taxon>
        <taxon>Agathobacter</taxon>
    </lineage>
</organism>
<proteinExistence type="predicted"/>
<dbReference type="EMBL" id="PDYG01000012">
    <property type="protein sequence ID" value="PHU38259.1"/>
    <property type="molecule type" value="Genomic_DNA"/>
</dbReference>
<sequence>MGTTEIILIVIGLIFIIGSFFLKEVLSQKDIEQIAKLSEIELKTIIDRKMKDANEEITASIDDAIEEASDKTKREMEKETNEKIMAISEFSDTVLDSMNKTHNEIMFLYSMLNDKHGELTSLAGDLSHFSAQMKETENEILTHLSEAANEMENKVNNIESETMMQSESPTEEAEDDNRSNDRILELHRQGKTDVEIAKTLGRGLGEVKLVLGLYQEVENREA</sequence>
<dbReference type="Pfam" id="PF19610">
    <property type="entry name" value="DUF6115"/>
    <property type="match status" value="1"/>
</dbReference>
<gene>
    <name evidence="3" type="ORF">CSX02_03500</name>
</gene>
<reference evidence="3 4" key="1">
    <citation type="submission" date="2017-10" db="EMBL/GenBank/DDBJ databases">
        <title>Resolving the taxonomy of Roseburia spp., Eubacterium rectale and Agathobacter spp. through phylogenomic analysis.</title>
        <authorList>
            <person name="Sheridan P.O."/>
            <person name="Walker A.W."/>
            <person name="Duncan S.H."/>
            <person name="Scott K.P."/>
            <person name="Toole P.W.O."/>
            <person name="Luis P."/>
            <person name="Flint H.J."/>
        </authorList>
    </citation>
    <scope>NUCLEOTIDE SEQUENCE [LARGE SCALE GENOMIC DNA]</scope>
    <source>
        <strain evidence="3 4">JK623</strain>
    </source>
</reference>
<name>A0A2G3E4S0_9FIRM</name>
<feature type="transmembrane region" description="Helical" evidence="2">
    <location>
        <begin position="6"/>
        <end position="26"/>
    </location>
</feature>
<keyword evidence="2" id="KW-0472">Membrane</keyword>
<comment type="caution">
    <text evidence="3">The sequence shown here is derived from an EMBL/GenBank/DDBJ whole genome shotgun (WGS) entry which is preliminary data.</text>
</comment>
<keyword evidence="2" id="KW-1133">Transmembrane helix</keyword>
<accession>A0A2G3E4S0</accession>
<protein>
    <recommendedName>
        <fullName evidence="5">DUF2802 domain-containing protein</fullName>
    </recommendedName>
</protein>
<dbReference type="RefSeq" id="WP_099385660.1">
    <property type="nucleotide sequence ID" value="NZ_JANSWH010000099.1"/>
</dbReference>
<dbReference type="InterPro" id="IPR046118">
    <property type="entry name" value="DUF6115"/>
</dbReference>
<keyword evidence="4" id="KW-1185">Reference proteome</keyword>
<dbReference type="Proteomes" id="UP000224563">
    <property type="component" value="Unassembled WGS sequence"/>
</dbReference>
<evidence type="ECO:0000256" key="2">
    <source>
        <dbReference type="SAM" id="Phobius"/>
    </source>
</evidence>
<keyword evidence="2" id="KW-0812">Transmembrane</keyword>
<evidence type="ECO:0000256" key="1">
    <source>
        <dbReference type="SAM" id="MobiDB-lite"/>
    </source>
</evidence>
<reference evidence="3 4" key="2">
    <citation type="submission" date="2017-10" db="EMBL/GenBank/DDBJ databases">
        <authorList>
            <person name="Banno H."/>
            <person name="Chua N.-H."/>
        </authorList>
    </citation>
    <scope>NUCLEOTIDE SEQUENCE [LARGE SCALE GENOMIC DNA]</scope>
    <source>
        <strain evidence="3 4">JK623</strain>
    </source>
</reference>
<evidence type="ECO:0008006" key="5">
    <source>
        <dbReference type="Google" id="ProtNLM"/>
    </source>
</evidence>